<dbReference type="Gene3D" id="2.160.20.10">
    <property type="entry name" value="Single-stranded right-handed beta-helix, Pectin lyase-like"/>
    <property type="match status" value="2"/>
</dbReference>
<evidence type="ECO:0000256" key="2">
    <source>
        <dbReference type="SAM" id="Phobius"/>
    </source>
</evidence>
<sequence length="1329" mass="140662">MVSERFNSFIPVLKILAVIFILSISVQSVGAKSASLPDYNNLYIQTANDPRFDDWGNGTYWFWFPENAGLNTLHITDDYTDSYGQVTRTAEMSGSFYITDTGGMNYKDDILLLLAVNGSVSDNFSVNLRCNGLQWTPNSTGHIPPVESEVTYVKDCLNADFNKDNFSVYGGNNVKQNWKLYNSSDYPLYYGQDVSDAGNSFKLMFIDLNAGVLNAQKLGYTSLKNSGSLKVSYEFSNLDDCYAAFNVYAYAKMPELDTRSVDKTVQWTNRLNDESGRSVSGYSVWSLFVPKLTSVTVSPESSVVEPASGLQMTAKGLDQGGNEIPGVIFDWQSDDATVGSVNSDGLFTAVSRGICNVTASNGSITGKSRIVVSPAVSPLYVAGDGSGNYTAISDAVTFAHAGTEIIVRDGIYTESVDIPRTLFIRSENGPDKTVLDLSGLPANTDGFVFNADSVNVSGFNITGASGDGTTGGFAVRFNSASDSILHNNVISGNSDGIYFNSGDNNTVSGNVISCPESADHYALSIKKNSGANKIFRNSFLSGNLKKAGQSSGNLWNTQDIWQYTYSDGSEVYQGSSKVGNFWKGYAGVSGDKPGIGSSAYEIPDVGTDSYPLISPVCNYTFGSSIPAGDTFYVGPDEDFRTIQSAVDAANPGYRVIVRDGTYYESVSIRKNLTVRSENGAGAVTVQSAGYRGFFLNADGILLDGFTVSNVSDESDSGGIFLYNASDCTVTNNSVGGDGVGIVIDGDSDRNLISFNTVSLNSDKKRMFSVKSAECGDNRVCENTFSKGKGPKDEGSGNLYNTTDVVKNYVYKGRQSSSFLGNYWTGADKTDSDGNGIADSPYSDGVTDNYPLVSEFSSYYLNGDYNGDVTEDVPLNPPECTFIGVPGSQSVVVDNSSGHATVSGNSIRLSENGFDIIINTVNPPGGNIGSITGDISSVEIVTSEIRTNFNSTGAAGGSVSVNLTGLSPGSEINSSVNRTVSAGDLSVFSSIVSAGGLNPGDIAFTLRIVKSAGFDGLVNNANVTMRIGSGWVDAHGGPSAVRILRIADSGDGQVLSTTFTGPVNGVYTFYGYSPSGLSLFGLSSVSAPTPSGDTGSSGSSGGGGSSSVGVVFKKGVTAGEEVDFIIDETAISEISVAAKVDIKEIMLTAEKGRMPSGAVKPSGDVYQYISVTLYKADPSEIERTTLSFAVDKSAFTGGYDPELTELVYYNADEESWQSLSTVYDGERGSSYEFFADSASLGNFAIVLHKGDASAGEKVPAETVKSGLTESEQSSGDGNSVSEKENKEIPARPSGLLFGGWLSVIGAVCVTALISFAALRRREYENTGRRK</sequence>
<dbReference type="InterPro" id="IPR008964">
    <property type="entry name" value="Invasin/intimin_cell_adhesion"/>
</dbReference>
<evidence type="ECO:0000313" key="4">
    <source>
        <dbReference type="EMBL" id="UUX91579.1"/>
    </source>
</evidence>
<dbReference type="GeneID" id="74307910"/>
<gene>
    <name evidence="4" type="ORF">L6E24_09370</name>
</gene>
<evidence type="ECO:0000259" key="3">
    <source>
        <dbReference type="SMART" id="SM00635"/>
    </source>
</evidence>
<dbReference type="Pfam" id="PF02368">
    <property type="entry name" value="Big_2"/>
    <property type="match status" value="1"/>
</dbReference>
<dbReference type="Gene3D" id="2.60.40.1080">
    <property type="match status" value="1"/>
</dbReference>
<protein>
    <submittedName>
        <fullName evidence="4">Pectinesterase family protein</fullName>
    </submittedName>
</protein>
<dbReference type="InterPro" id="IPR007742">
    <property type="entry name" value="NosD_dom"/>
</dbReference>
<reference evidence="4" key="1">
    <citation type="submission" date="2022-04" db="EMBL/GenBank/DDBJ databases">
        <title>Complete genome of Methanoplanus endosymbiosus DSM 3599.</title>
        <authorList>
            <person name="Chen S.-C."/>
            <person name="You Y.-T."/>
            <person name="Zhou Y.-Z."/>
            <person name="Lai M.-C."/>
        </authorList>
    </citation>
    <scope>NUCLEOTIDE SEQUENCE</scope>
    <source>
        <strain evidence="4">DSM 3599</strain>
    </source>
</reference>
<dbReference type="EMBL" id="CP096115">
    <property type="protein sequence ID" value="UUX91579.1"/>
    <property type="molecule type" value="Genomic_DNA"/>
</dbReference>
<accession>A0A9E7PK88</accession>
<dbReference type="RefSeq" id="WP_257741731.1">
    <property type="nucleotide sequence ID" value="NZ_CP096115.1"/>
</dbReference>
<evidence type="ECO:0000256" key="1">
    <source>
        <dbReference type="SAM" id="MobiDB-lite"/>
    </source>
</evidence>
<dbReference type="SMART" id="SM00635">
    <property type="entry name" value="BID_2"/>
    <property type="match status" value="1"/>
</dbReference>
<dbReference type="Proteomes" id="UP001060368">
    <property type="component" value="Chromosome"/>
</dbReference>
<dbReference type="SUPFAM" id="SSF51126">
    <property type="entry name" value="Pectin lyase-like"/>
    <property type="match status" value="2"/>
</dbReference>
<dbReference type="InterPro" id="IPR022441">
    <property type="entry name" value="Para_beta_helix_rpt-2"/>
</dbReference>
<dbReference type="NCBIfam" id="TIGR03804">
    <property type="entry name" value="para_beta_helix"/>
    <property type="match status" value="2"/>
</dbReference>
<dbReference type="InterPro" id="IPR011050">
    <property type="entry name" value="Pectin_lyase_fold/virulence"/>
</dbReference>
<dbReference type="SUPFAM" id="SSF49373">
    <property type="entry name" value="Invasin/intimin cell-adhesion fragments"/>
    <property type="match status" value="1"/>
</dbReference>
<dbReference type="InterPro" id="IPR006626">
    <property type="entry name" value="PbH1"/>
</dbReference>
<keyword evidence="2" id="KW-1133">Transmembrane helix</keyword>
<dbReference type="InterPro" id="IPR012334">
    <property type="entry name" value="Pectin_lyas_fold"/>
</dbReference>
<keyword evidence="2" id="KW-0472">Membrane</keyword>
<keyword evidence="2" id="KW-0812">Transmembrane</keyword>
<dbReference type="NCBIfam" id="TIGR04213">
    <property type="entry name" value="PGF_pre_PGF"/>
    <property type="match status" value="1"/>
</dbReference>
<name>A0A9E7PK88_9EURY</name>
<keyword evidence="5" id="KW-1185">Reference proteome</keyword>
<feature type="compositionally biased region" description="Polar residues" evidence="1">
    <location>
        <begin position="1264"/>
        <end position="1279"/>
    </location>
</feature>
<feature type="transmembrane region" description="Helical" evidence="2">
    <location>
        <begin position="1294"/>
        <end position="1317"/>
    </location>
</feature>
<feature type="region of interest" description="Disordered" evidence="1">
    <location>
        <begin position="1256"/>
        <end position="1284"/>
    </location>
</feature>
<proteinExistence type="predicted"/>
<organism evidence="4 5">
    <name type="scientific">Methanoplanus endosymbiosus</name>
    <dbReference type="NCBI Taxonomy" id="33865"/>
    <lineage>
        <taxon>Archaea</taxon>
        <taxon>Methanobacteriati</taxon>
        <taxon>Methanobacteriota</taxon>
        <taxon>Stenosarchaea group</taxon>
        <taxon>Methanomicrobia</taxon>
        <taxon>Methanomicrobiales</taxon>
        <taxon>Methanomicrobiaceae</taxon>
        <taxon>Methanoplanus</taxon>
    </lineage>
</organism>
<feature type="domain" description="BIG2" evidence="3">
    <location>
        <begin position="291"/>
        <end position="371"/>
    </location>
</feature>
<dbReference type="KEGG" id="mend:L6E24_09370"/>
<dbReference type="InterPro" id="IPR026453">
    <property type="entry name" value="PGF_pre_PGF"/>
</dbReference>
<evidence type="ECO:0000313" key="5">
    <source>
        <dbReference type="Proteomes" id="UP001060368"/>
    </source>
</evidence>
<dbReference type="InterPro" id="IPR003343">
    <property type="entry name" value="Big_2"/>
</dbReference>
<dbReference type="Pfam" id="PF05048">
    <property type="entry name" value="NosD"/>
    <property type="match status" value="2"/>
</dbReference>
<dbReference type="SMART" id="SM00710">
    <property type="entry name" value="PbH1"/>
    <property type="match status" value="7"/>
</dbReference>